<dbReference type="Gene3D" id="3.40.50.720">
    <property type="entry name" value="NAD(P)-binding Rossmann-like Domain"/>
    <property type="match status" value="1"/>
</dbReference>
<evidence type="ECO:0000256" key="2">
    <source>
        <dbReference type="ARBA" id="ARBA00023002"/>
    </source>
</evidence>
<dbReference type="GO" id="GO:0005783">
    <property type="term" value="C:endoplasmic reticulum"/>
    <property type="evidence" value="ECO:0007669"/>
    <property type="project" value="TreeGrafter"/>
</dbReference>
<comment type="caution">
    <text evidence="4">The sequence shown here is derived from an EMBL/GenBank/DDBJ whole genome shotgun (WGS) entry which is preliminary data.</text>
</comment>
<dbReference type="PANTHER" id="PTHR43899">
    <property type="entry name" value="RH59310P"/>
    <property type="match status" value="1"/>
</dbReference>
<accession>A0A9W9K0F8</accession>
<dbReference type="GO" id="GO:0016491">
    <property type="term" value="F:oxidoreductase activity"/>
    <property type="evidence" value="ECO:0007669"/>
    <property type="project" value="UniProtKB-KW"/>
</dbReference>
<dbReference type="EMBL" id="JAPQKH010000007">
    <property type="protein sequence ID" value="KAJ5088528.1"/>
    <property type="molecule type" value="Genomic_DNA"/>
</dbReference>
<dbReference type="PIRSF" id="PIRSF000126">
    <property type="entry name" value="11-beta-HSD1"/>
    <property type="match status" value="1"/>
</dbReference>
<proteinExistence type="inferred from homology"/>
<evidence type="ECO:0000256" key="1">
    <source>
        <dbReference type="ARBA" id="ARBA00006484"/>
    </source>
</evidence>
<evidence type="ECO:0000313" key="5">
    <source>
        <dbReference type="Proteomes" id="UP001149165"/>
    </source>
</evidence>
<evidence type="ECO:0000256" key="3">
    <source>
        <dbReference type="RuleBase" id="RU000363"/>
    </source>
</evidence>
<keyword evidence="5" id="KW-1185">Reference proteome</keyword>
<sequence>MASADWTKPLAYIGLTTVAYTTFKLLRGASIYLHPSTLTKEYNPTGKNWALVTGATDGIGFGFCQELRARGFNVILHGRNETKLQKRAKELEAEFPATKTSIIVLDVVGVTNAIDEVGSQVRETLARNGGELSVLVNNVGGDSKPYTMLEAYTFEEAQETLDKNAVFMLQITRVLLPVLEAGRRGIVLNVSSISAYGMPFISVYSASKGFVDTLTRALEAECVAEGRNVDVMGLRVGPTRTSAFDVKAGLFVPNSRELAIGALNRVGCGEVIAWAYFWHSVQGVMFDVMPRSVLMKITAKKMRELKKEEEEKAKKR</sequence>
<dbReference type="Pfam" id="PF00106">
    <property type="entry name" value="adh_short"/>
    <property type="match status" value="1"/>
</dbReference>
<keyword evidence="2" id="KW-0560">Oxidoreductase</keyword>
<dbReference type="InterPro" id="IPR036291">
    <property type="entry name" value="NAD(P)-bd_dom_sf"/>
</dbReference>
<evidence type="ECO:0000313" key="4">
    <source>
        <dbReference type="EMBL" id="KAJ5088528.1"/>
    </source>
</evidence>
<dbReference type="OrthoDB" id="47007at2759"/>
<gene>
    <name evidence="4" type="ORF">N7456_012144</name>
</gene>
<organism evidence="4 5">
    <name type="scientific">Penicillium angulare</name>
    <dbReference type="NCBI Taxonomy" id="116970"/>
    <lineage>
        <taxon>Eukaryota</taxon>
        <taxon>Fungi</taxon>
        <taxon>Dikarya</taxon>
        <taxon>Ascomycota</taxon>
        <taxon>Pezizomycotina</taxon>
        <taxon>Eurotiomycetes</taxon>
        <taxon>Eurotiomycetidae</taxon>
        <taxon>Eurotiales</taxon>
        <taxon>Aspergillaceae</taxon>
        <taxon>Penicillium</taxon>
    </lineage>
</organism>
<reference evidence="4" key="1">
    <citation type="submission" date="2022-11" db="EMBL/GenBank/DDBJ databases">
        <authorList>
            <person name="Petersen C."/>
        </authorList>
    </citation>
    <scope>NUCLEOTIDE SEQUENCE</scope>
    <source>
        <strain evidence="4">IBT 30069</strain>
    </source>
</reference>
<dbReference type="InterPro" id="IPR051019">
    <property type="entry name" value="VLCFA-Steroid_DH"/>
</dbReference>
<protein>
    <recommendedName>
        <fullName evidence="6">NAD(P)-binding protein</fullName>
    </recommendedName>
</protein>
<reference evidence="4" key="2">
    <citation type="journal article" date="2023" name="IMA Fungus">
        <title>Comparative genomic study of the Penicillium genus elucidates a diverse pangenome and 15 lateral gene transfer events.</title>
        <authorList>
            <person name="Petersen C."/>
            <person name="Sorensen T."/>
            <person name="Nielsen M.R."/>
            <person name="Sondergaard T.E."/>
            <person name="Sorensen J.L."/>
            <person name="Fitzpatrick D.A."/>
            <person name="Frisvad J.C."/>
            <person name="Nielsen K.L."/>
        </authorList>
    </citation>
    <scope>NUCLEOTIDE SEQUENCE</scope>
    <source>
        <strain evidence="4">IBT 30069</strain>
    </source>
</reference>
<dbReference type="PRINTS" id="PR00080">
    <property type="entry name" value="SDRFAMILY"/>
</dbReference>
<dbReference type="SUPFAM" id="SSF51735">
    <property type="entry name" value="NAD(P)-binding Rossmann-fold domains"/>
    <property type="match status" value="1"/>
</dbReference>
<dbReference type="InterPro" id="IPR002347">
    <property type="entry name" value="SDR_fam"/>
</dbReference>
<dbReference type="PANTHER" id="PTHR43899:SF13">
    <property type="entry name" value="RH59310P"/>
    <property type="match status" value="1"/>
</dbReference>
<dbReference type="Proteomes" id="UP001149165">
    <property type="component" value="Unassembled WGS sequence"/>
</dbReference>
<name>A0A9W9K0F8_9EURO</name>
<dbReference type="PRINTS" id="PR00081">
    <property type="entry name" value="GDHRDH"/>
</dbReference>
<evidence type="ECO:0008006" key="6">
    <source>
        <dbReference type="Google" id="ProtNLM"/>
    </source>
</evidence>
<dbReference type="AlphaFoldDB" id="A0A9W9K0F8"/>
<comment type="similarity">
    <text evidence="1 3">Belongs to the short-chain dehydrogenases/reductases (SDR) family.</text>
</comment>